<evidence type="ECO:0000256" key="1">
    <source>
        <dbReference type="SAM" id="MobiDB-lite"/>
    </source>
</evidence>
<feature type="compositionally biased region" description="Polar residues" evidence="1">
    <location>
        <begin position="81"/>
        <end position="92"/>
    </location>
</feature>
<proteinExistence type="predicted"/>
<organism evidence="2">
    <name type="scientific">viral metagenome</name>
    <dbReference type="NCBI Taxonomy" id="1070528"/>
    <lineage>
        <taxon>unclassified sequences</taxon>
        <taxon>metagenomes</taxon>
        <taxon>organismal metagenomes</taxon>
    </lineage>
</organism>
<sequence>MNIIQWTEFKRMAGVDEIVKSTPSLVTFDGEVVGIFANPDLVITLEDLAPRIKAQLRGLELKARAGMPDPAKIEAKKAKSTLPQKPQNLSFP</sequence>
<gene>
    <name evidence="2" type="ORF">MM415B00562_0036</name>
</gene>
<dbReference type="EMBL" id="MT141510">
    <property type="protein sequence ID" value="QJA64002.1"/>
    <property type="molecule type" value="Genomic_DNA"/>
</dbReference>
<evidence type="ECO:0000313" key="2">
    <source>
        <dbReference type="EMBL" id="QJA64002.1"/>
    </source>
</evidence>
<protein>
    <submittedName>
        <fullName evidence="2">Uncharacterized protein</fullName>
    </submittedName>
</protein>
<dbReference type="AlphaFoldDB" id="A0A6M3J518"/>
<accession>A0A6M3J518</accession>
<name>A0A6M3J518_9ZZZZ</name>
<feature type="region of interest" description="Disordered" evidence="1">
    <location>
        <begin position="72"/>
        <end position="92"/>
    </location>
</feature>
<reference evidence="2" key="1">
    <citation type="submission" date="2020-03" db="EMBL/GenBank/DDBJ databases">
        <title>The deep terrestrial virosphere.</title>
        <authorList>
            <person name="Holmfeldt K."/>
            <person name="Nilsson E."/>
            <person name="Simone D."/>
            <person name="Lopez-Fernandez M."/>
            <person name="Wu X."/>
            <person name="de Brujin I."/>
            <person name="Lundin D."/>
            <person name="Andersson A."/>
            <person name="Bertilsson S."/>
            <person name="Dopson M."/>
        </authorList>
    </citation>
    <scope>NUCLEOTIDE SEQUENCE</scope>
    <source>
        <strain evidence="2">MM415B00562</strain>
    </source>
</reference>